<proteinExistence type="predicted"/>
<dbReference type="RefSeq" id="WP_378254618.1">
    <property type="nucleotide sequence ID" value="NZ_JBHSJV010000001.1"/>
</dbReference>
<sequence>MAVVTPTHSSERLQLLDALRGFALFGILLANLCSFMGLYTYTPEEVVELPVPDRIVLFFIDWFVEGKFYGIFSILFGVGFALQASRFHSASGNFKAFWWRRMGILFGIGLLHMYLVWHGDILMLYSILGAFLPLFMKCSRATLLRWIVVLLALPLLIHGLLYMTQEATFWGVLRQFSGVLKTRWGFGEYSVLEMRTADNARTVFSVNVLKAIPRPMSYLMSGRYFQVLGLFLIGIVLARDWLPKIQNNERSVPTTAIWIGGIGLLLSLVYAIIKAIIGTPFDLSITGLIQGVIYHSGSTALALGISTFFMVIWNRGRLRSIFRNLAILGRMALTNYIVQNVTAVLLFFGYGAALMRKIPFVYIPLLAIGIVCIQWGISRYWLSKFKQGPLEYIWRTLTYRAKTSS</sequence>
<accession>A0ABW5NCG8</accession>
<dbReference type="InterPro" id="IPR052529">
    <property type="entry name" value="Bact_Transport_Assoc"/>
</dbReference>
<feature type="transmembrane region" description="Helical" evidence="1">
    <location>
        <begin position="143"/>
        <end position="163"/>
    </location>
</feature>
<dbReference type="Pfam" id="PF04235">
    <property type="entry name" value="DUF418"/>
    <property type="match status" value="1"/>
</dbReference>
<evidence type="ECO:0000313" key="4">
    <source>
        <dbReference type="Proteomes" id="UP001597459"/>
    </source>
</evidence>
<keyword evidence="1" id="KW-0472">Membrane</keyword>
<dbReference type="EMBL" id="JBHULX010000039">
    <property type="protein sequence ID" value="MFD2592574.1"/>
    <property type="molecule type" value="Genomic_DNA"/>
</dbReference>
<keyword evidence="1" id="KW-0812">Transmembrane</keyword>
<protein>
    <submittedName>
        <fullName evidence="3">DUF418 domain-containing protein</fullName>
    </submittedName>
</protein>
<name>A0ABW5NCG8_9FLAO</name>
<keyword evidence="4" id="KW-1185">Reference proteome</keyword>
<reference evidence="4" key="1">
    <citation type="journal article" date="2019" name="Int. J. Syst. Evol. Microbiol.">
        <title>The Global Catalogue of Microorganisms (GCM) 10K type strain sequencing project: providing services to taxonomists for standard genome sequencing and annotation.</title>
        <authorList>
            <consortium name="The Broad Institute Genomics Platform"/>
            <consortium name="The Broad Institute Genome Sequencing Center for Infectious Disease"/>
            <person name="Wu L."/>
            <person name="Ma J."/>
        </authorList>
    </citation>
    <scope>NUCLEOTIDE SEQUENCE [LARGE SCALE GENOMIC DNA]</scope>
    <source>
        <strain evidence="4">KCTC 42423</strain>
    </source>
</reference>
<evidence type="ECO:0000313" key="3">
    <source>
        <dbReference type="EMBL" id="MFD2592574.1"/>
    </source>
</evidence>
<dbReference type="PANTHER" id="PTHR30590">
    <property type="entry name" value="INNER MEMBRANE PROTEIN"/>
    <property type="match status" value="1"/>
</dbReference>
<dbReference type="InterPro" id="IPR007349">
    <property type="entry name" value="DUF418"/>
</dbReference>
<feature type="transmembrane region" description="Helical" evidence="1">
    <location>
        <begin position="97"/>
        <end position="115"/>
    </location>
</feature>
<feature type="transmembrane region" description="Helical" evidence="1">
    <location>
        <begin position="21"/>
        <end position="41"/>
    </location>
</feature>
<feature type="transmembrane region" description="Helical" evidence="1">
    <location>
        <begin position="333"/>
        <end position="353"/>
    </location>
</feature>
<feature type="transmembrane region" description="Helical" evidence="1">
    <location>
        <begin position="359"/>
        <end position="377"/>
    </location>
</feature>
<dbReference type="PANTHER" id="PTHR30590:SF2">
    <property type="entry name" value="INNER MEMBRANE PROTEIN"/>
    <property type="match status" value="1"/>
</dbReference>
<evidence type="ECO:0000256" key="1">
    <source>
        <dbReference type="SAM" id="Phobius"/>
    </source>
</evidence>
<dbReference type="Proteomes" id="UP001597459">
    <property type="component" value="Unassembled WGS sequence"/>
</dbReference>
<feature type="transmembrane region" description="Helical" evidence="1">
    <location>
        <begin position="68"/>
        <end position="85"/>
    </location>
</feature>
<feature type="transmembrane region" description="Helical" evidence="1">
    <location>
        <begin position="224"/>
        <end position="242"/>
    </location>
</feature>
<feature type="transmembrane region" description="Helical" evidence="1">
    <location>
        <begin position="254"/>
        <end position="273"/>
    </location>
</feature>
<evidence type="ECO:0000259" key="2">
    <source>
        <dbReference type="Pfam" id="PF04235"/>
    </source>
</evidence>
<feature type="transmembrane region" description="Helical" evidence="1">
    <location>
        <begin position="293"/>
        <end position="313"/>
    </location>
</feature>
<organism evidence="3 4">
    <name type="scientific">Aquimarina hainanensis</name>
    <dbReference type="NCBI Taxonomy" id="1578017"/>
    <lineage>
        <taxon>Bacteria</taxon>
        <taxon>Pseudomonadati</taxon>
        <taxon>Bacteroidota</taxon>
        <taxon>Flavobacteriia</taxon>
        <taxon>Flavobacteriales</taxon>
        <taxon>Flavobacteriaceae</taxon>
        <taxon>Aquimarina</taxon>
    </lineage>
</organism>
<feature type="transmembrane region" description="Helical" evidence="1">
    <location>
        <begin position="121"/>
        <end position="136"/>
    </location>
</feature>
<feature type="domain" description="DUF418" evidence="2">
    <location>
        <begin position="240"/>
        <end position="400"/>
    </location>
</feature>
<gene>
    <name evidence="3" type="ORF">ACFSTE_17185</name>
</gene>
<comment type="caution">
    <text evidence="3">The sequence shown here is derived from an EMBL/GenBank/DDBJ whole genome shotgun (WGS) entry which is preliminary data.</text>
</comment>
<keyword evidence="1" id="KW-1133">Transmembrane helix</keyword>